<protein>
    <recommendedName>
        <fullName evidence="9">Urocanate hydratase</fullName>
    </recommendedName>
</protein>
<evidence type="ECO:0000313" key="7">
    <source>
        <dbReference type="EMBL" id="KAJ6222414.1"/>
    </source>
</evidence>
<dbReference type="InterPro" id="IPR035401">
    <property type="entry name" value="Urocanase_C"/>
</dbReference>
<dbReference type="FunFam" id="3.40.50.10730:FF:000002">
    <property type="entry name" value="Urocanate hydratase 1"/>
    <property type="match status" value="1"/>
</dbReference>
<evidence type="ECO:0000256" key="3">
    <source>
        <dbReference type="ARBA" id="ARBA00023239"/>
    </source>
</evidence>
<comment type="caution">
    <text evidence="7">The sequence shown here is derived from an EMBL/GenBank/DDBJ whole genome shotgun (WGS) entry which is preliminary data.</text>
</comment>
<evidence type="ECO:0000259" key="4">
    <source>
        <dbReference type="Pfam" id="PF01175"/>
    </source>
</evidence>
<name>A0A9Q0RQ36_BLOTA</name>
<keyword evidence="3" id="KW-0456">Lyase</keyword>
<dbReference type="Pfam" id="PF01175">
    <property type="entry name" value="Urocanase"/>
    <property type="match status" value="1"/>
</dbReference>
<evidence type="ECO:0008006" key="9">
    <source>
        <dbReference type="Google" id="ProtNLM"/>
    </source>
</evidence>
<dbReference type="PANTHER" id="PTHR12216:SF3">
    <property type="entry name" value="UROCANATE HYDRATASE"/>
    <property type="match status" value="1"/>
</dbReference>
<accession>A0A9Q0RQ36</accession>
<dbReference type="AlphaFoldDB" id="A0A9Q0RQ36"/>
<dbReference type="GO" id="GO:0016153">
    <property type="term" value="F:urocanate hydratase activity"/>
    <property type="evidence" value="ECO:0007669"/>
    <property type="project" value="TreeGrafter"/>
</dbReference>
<dbReference type="OMA" id="VHFQGLP"/>
<dbReference type="InterPro" id="IPR035085">
    <property type="entry name" value="Urocanase_Rossmann-like"/>
</dbReference>
<dbReference type="InterPro" id="IPR035400">
    <property type="entry name" value="Urocanase_N"/>
</dbReference>
<dbReference type="FunFam" id="3.40.1770.10:FF:000002">
    <property type="entry name" value="Urocanate hydratase 1"/>
    <property type="match status" value="1"/>
</dbReference>
<dbReference type="GO" id="GO:0006548">
    <property type="term" value="P:L-histidine catabolic process"/>
    <property type="evidence" value="ECO:0007669"/>
    <property type="project" value="TreeGrafter"/>
</dbReference>
<feature type="domain" description="Urocanase Rossmann-like" evidence="4">
    <location>
        <begin position="214"/>
        <end position="439"/>
    </location>
</feature>
<comment type="cofactor">
    <cofactor evidence="1">
        <name>NAD(+)</name>
        <dbReference type="ChEBI" id="CHEBI:57540"/>
    </cofactor>
</comment>
<reference evidence="7" key="1">
    <citation type="submission" date="2022-12" db="EMBL/GenBank/DDBJ databases">
        <title>Genome assemblies of Blomia tropicalis.</title>
        <authorList>
            <person name="Cui Y."/>
        </authorList>
    </citation>
    <scope>NUCLEOTIDE SEQUENCE</scope>
    <source>
        <tissue evidence="7">Adult mites</tissue>
    </source>
</reference>
<dbReference type="InterPro" id="IPR023637">
    <property type="entry name" value="Urocanase-like"/>
</dbReference>
<dbReference type="Pfam" id="PF17391">
    <property type="entry name" value="Urocanase_N"/>
    <property type="match status" value="1"/>
</dbReference>
<dbReference type="Pfam" id="PF17392">
    <property type="entry name" value="Urocanase_C"/>
    <property type="match status" value="1"/>
</dbReference>
<proteinExistence type="predicted"/>
<dbReference type="SUPFAM" id="SSF111326">
    <property type="entry name" value="Urocanase"/>
    <property type="match status" value="1"/>
</dbReference>
<gene>
    <name evidence="7" type="ORF">RDWZM_000959</name>
</gene>
<dbReference type="InterPro" id="IPR038364">
    <property type="entry name" value="Urocanase_central_sf"/>
</dbReference>
<evidence type="ECO:0000256" key="2">
    <source>
        <dbReference type="ARBA" id="ARBA00023027"/>
    </source>
</evidence>
<dbReference type="InterPro" id="IPR036190">
    <property type="entry name" value="Urocanase_sf"/>
</dbReference>
<evidence type="ECO:0000256" key="1">
    <source>
        <dbReference type="ARBA" id="ARBA00001911"/>
    </source>
</evidence>
<keyword evidence="8" id="KW-1185">Reference proteome</keyword>
<dbReference type="Gene3D" id="3.40.50.10730">
    <property type="entry name" value="Urocanase like domains"/>
    <property type="match status" value="1"/>
</dbReference>
<dbReference type="PANTHER" id="PTHR12216">
    <property type="entry name" value="UROCANATE HYDRATASE"/>
    <property type="match status" value="1"/>
</dbReference>
<dbReference type="EMBL" id="JAPWDV010000001">
    <property type="protein sequence ID" value="KAJ6222414.1"/>
    <property type="molecule type" value="Genomic_DNA"/>
</dbReference>
<sequence length="562" mass="62777">MSFLSALKLGIPLDPLPENSGRNPNIVHAPNRVHNLNEKECDLAVQNALRYFPTQLHATLEPEFRRELNDYGHIYMYRFVPKFELKAYPLEQYPAKCTEGACIMLMIMNNLDRDVAQFPQELVTYGGNGQVFSNWAQFWLTMKHLSQLERTQTMVLNSGHPLGTFPSLETSSRLIISNGNMVPNYSSRENYDRYFALGVTMYGQMTAGSFCYIGPQGIVHGTTITVLNAARKYLNTDDMSGKVFLSSGLGGMSGAQPKASVICGCISVIAEVSLEALLKRQRQGWVLEVIDDLDKLIARIKEAKGNKVVTSIGYHGNVVNLWERLVEEHKRTGESLIELASDQTSCHCPFTGGYYPAELDYESANQMMKSDPEKFKQLCQSSLIRQVRAINYLTENGKLHFWDYGNAFLLEAYRAGAELSPKTTPFGIEFRYPSYVQHIMGDIFSLGFDSPYRETSNIYDGSAFTADMALTTCIGNATRGATWVAIHNGGGVGFGEVINCGFGMVLDGTDEAQRKAMNVLFWDVANGLSRRSWSGNENAMKTIAEIQKDNDNIKVRIPSEKF</sequence>
<keyword evidence="2" id="KW-0520">NAD</keyword>
<dbReference type="Proteomes" id="UP001142055">
    <property type="component" value="Chromosome 1"/>
</dbReference>
<feature type="domain" description="Urocanase N-terminal" evidence="5">
    <location>
        <begin position="85"/>
        <end position="211"/>
    </location>
</feature>
<evidence type="ECO:0000259" key="5">
    <source>
        <dbReference type="Pfam" id="PF17391"/>
    </source>
</evidence>
<organism evidence="7 8">
    <name type="scientific">Blomia tropicalis</name>
    <name type="common">Mite</name>
    <dbReference type="NCBI Taxonomy" id="40697"/>
    <lineage>
        <taxon>Eukaryota</taxon>
        <taxon>Metazoa</taxon>
        <taxon>Ecdysozoa</taxon>
        <taxon>Arthropoda</taxon>
        <taxon>Chelicerata</taxon>
        <taxon>Arachnida</taxon>
        <taxon>Acari</taxon>
        <taxon>Acariformes</taxon>
        <taxon>Sarcoptiformes</taxon>
        <taxon>Astigmata</taxon>
        <taxon>Glycyphagoidea</taxon>
        <taxon>Echimyopodidae</taxon>
        <taxon>Blomia</taxon>
    </lineage>
</organism>
<dbReference type="PIRSF" id="PIRSF001423">
    <property type="entry name" value="Urocanate_hydrat"/>
    <property type="match status" value="1"/>
</dbReference>
<dbReference type="Gene3D" id="3.40.1770.10">
    <property type="entry name" value="Urocanase superfamily"/>
    <property type="match status" value="2"/>
</dbReference>
<evidence type="ECO:0000259" key="6">
    <source>
        <dbReference type="Pfam" id="PF17392"/>
    </source>
</evidence>
<feature type="domain" description="Urocanase C-terminal" evidence="6">
    <location>
        <begin position="447"/>
        <end position="544"/>
    </location>
</feature>
<evidence type="ECO:0000313" key="8">
    <source>
        <dbReference type="Proteomes" id="UP001142055"/>
    </source>
</evidence>